<dbReference type="InterPro" id="IPR010227">
    <property type="entry name" value="NADH_Q_OxRdtase_chainM/4"/>
</dbReference>
<evidence type="ECO:0000256" key="1">
    <source>
        <dbReference type="ARBA" id="ARBA00004127"/>
    </source>
</evidence>
<feature type="transmembrane region" description="Helical" evidence="10">
    <location>
        <begin position="335"/>
        <end position="353"/>
    </location>
</feature>
<dbReference type="GO" id="GO:0048039">
    <property type="term" value="F:ubiquinone binding"/>
    <property type="evidence" value="ECO:0007669"/>
    <property type="project" value="TreeGrafter"/>
</dbReference>
<comment type="similarity">
    <text evidence="2">Belongs to the complex I subunit 4 family.</text>
</comment>
<dbReference type="EMBL" id="FMUN01000008">
    <property type="protein sequence ID" value="SCY62262.1"/>
    <property type="molecule type" value="Genomic_DNA"/>
</dbReference>
<dbReference type="STRING" id="381306.AN478_06825"/>
<dbReference type="GO" id="GO:0042773">
    <property type="term" value="P:ATP synthesis coupled electron transport"/>
    <property type="evidence" value="ECO:0007669"/>
    <property type="project" value="InterPro"/>
</dbReference>
<comment type="subcellular location">
    <subcellularLocation>
        <location evidence="1">Endomembrane system</location>
        <topology evidence="1">Multi-pass membrane protein</topology>
    </subcellularLocation>
    <subcellularLocation>
        <location evidence="9">Membrane</location>
        <topology evidence="9">Multi-pass membrane protein</topology>
    </subcellularLocation>
</comment>
<dbReference type="GO" id="GO:0015990">
    <property type="term" value="P:electron transport coupled proton transport"/>
    <property type="evidence" value="ECO:0007669"/>
    <property type="project" value="TreeGrafter"/>
</dbReference>
<feature type="transmembrane region" description="Helical" evidence="10">
    <location>
        <begin position="26"/>
        <end position="45"/>
    </location>
</feature>
<keyword evidence="6 10" id="KW-0472">Membrane</keyword>
<dbReference type="InterPro" id="IPR003918">
    <property type="entry name" value="NADH_UbQ_OxRdtase"/>
</dbReference>
<evidence type="ECO:0000256" key="7">
    <source>
        <dbReference type="ARBA" id="ARBA00031584"/>
    </source>
</evidence>
<sequence>MLALLIGLPLLGGLLTWWLEGADRAVRWVALGTLALTLVLLAVLWGGQSTAFPPTGAWLAELDRAWIPRFGIRFHLGLDGLSLVLIALTLVLGLVGVVASWTEIRERVGFFHFHLLWTVAGVVGVFLALDLFLFFFLWEVMLVPMYFVIALWGHEDRGPAAVKFFIFTQGSGLLLLLGILALVFLHHDATGTWTFDYLALRDTTLDPGIAFWAMLGLFLAFAVKLPVVPVHTWLPDAHTQAPTAGSVLLAGILLKTGAYGLLRFAIPLFPEASLAFAPVALGLGVASILYGAVQAFAQDDVKRLVAYSSISHMGFVLVGLYAWNTWALQGVVMQMVAHGLSTGALFLVAGLLQERLHTRSMERMGGLWGSVPRLSAFTLLFVVASLGLPGLANFVGELLVLLGAFGAYPVFTVLAALGLVGSLLYTLILVQKALHGPPGPLRPGADLTVRETCTLAVLAAGLVWLGLAPQPVFDLAGPALASLQQGTGTGATLNLGAAP</sequence>
<dbReference type="GO" id="GO:0003954">
    <property type="term" value="F:NADH dehydrogenase activity"/>
    <property type="evidence" value="ECO:0007669"/>
    <property type="project" value="TreeGrafter"/>
</dbReference>
<protein>
    <recommendedName>
        <fullName evidence="3">NADH-quinone oxidoreductase subunit M</fullName>
    </recommendedName>
    <alternativeName>
        <fullName evidence="7">NADH dehydrogenase I subunit M</fullName>
    </alternativeName>
    <alternativeName>
        <fullName evidence="8">NDH-1 subunit M</fullName>
    </alternativeName>
</protein>
<dbReference type="AlphaFoldDB" id="A0A1G5HEI2"/>
<dbReference type="NCBIfam" id="TIGR01972">
    <property type="entry name" value="NDH_I_M"/>
    <property type="match status" value="1"/>
</dbReference>
<evidence type="ECO:0000256" key="5">
    <source>
        <dbReference type="ARBA" id="ARBA00022989"/>
    </source>
</evidence>
<accession>A0A1G5HEI2</accession>
<evidence type="ECO:0000256" key="3">
    <source>
        <dbReference type="ARBA" id="ARBA00019906"/>
    </source>
</evidence>
<feature type="transmembrane region" description="Helical" evidence="10">
    <location>
        <begin position="304"/>
        <end position="323"/>
    </location>
</feature>
<feature type="domain" description="NADH:quinone oxidoreductase/Mrp antiporter transmembrane" evidence="11">
    <location>
        <begin position="128"/>
        <end position="416"/>
    </location>
</feature>
<feature type="transmembrane region" description="Helical" evidence="10">
    <location>
        <begin position="246"/>
        <end position="266"/>
    </location>
</feature>
<keyword evidence="5 10" id="KW-1133">Transmembrane helix</keyword>
<feature type="transmembrane region" description="Helical" evidence="10">
    <location>
        <begin position="407"/>
        <end position="430"/>
    </location>
</feature>
<feature type="transmembrane region" description="Helical" evidence="10">
    <location>
        <begin position="272"/>
        <end position="292"/>
    </location>
</feature>
<evidence type="ECO:0000313" key="12">
    <source>
        <dbReference type="EMBL" id="SCY62262.1"/>
    </source>
</evidence>
<evidence type="ECO:0000256" key="10">
    <source>
        <dbReference type="SAM" id="Phobius"/>
    </source>
</evidence>
<dbReference type="Pfam" id="PF00361">
    <property type="entry name" value="Proton_antipo_M"/>
    <property type="match status" value="1"/>
</dbReference>
<evidence type="ECO:0000259" key="11">
    <source>
        <dbReference type="Pfam" id="PF00361"/>
    </source>
</evidence>
<gene>
    <name evidence="12" type="ORF">SAMN05661077_2728</name>
</gene>
<feature type="transmembrane region" description="Helical" evidence="10">
    <location>
        <begin position="374"/>
        <end position="395"/>
    </location>
</feature>
<evidence type="ECO:0000256" key="2">
    <source>
        <dbReference type="ARBA" id="ARBA00009025"/>
    </source>
</evidence>
<feature type="transmembrane region" description="Helical" evidence="10">
    <location>
        <begin position="209"/>
        <end position="234"/>
    </location>
</feature>
<keyword evidence="13" id="KW-1185">Reference proteome</keyword>
<dbReference type="PANTHER" id="PTHR43507">
    <property type="entry name" value="NADH-UBIQUINONE OXIDOREDUCTASE CHAIN 4"/>
    <property type="match status" value="1"/>
</dbReference>
<proteinExistence type="inferred from homology"/>
<dbReference type="InterPro" id="IPR001750">
    <property type="entry name" value="ND/Mrp_TM"/>
</dbReference>
<organism evidence="12 13">
    <name type="scientific">Thiohalorhabdus denitrificans</name>
    <dbReference type="NCBI Taxonomy" id="381306"/>
    <lineage>
        <taxon>Bacteria</taxon>
        <taxon>Pseudomonadati</taxon>
        <taxon>Pseudomonadota</taxon>
        <taxon>Gammaproteobacteria</taxon>
        <taxon>Thiohalorhabdales</taxon>
        <taxon>Thiohalorhabdaceae</taxon>
        <taxon>Thiohalorhabdus</taxon>
    </lineage>
</organism>
<feature type="transmembrane region" description="Helical" evidence="10">
    <location>
        <begin position="164"/>
        <end position="185"/>
    </location>
</feature>
<evidence type="ECO:0000256" key="4">
    <source>
        <dbReference type="ARBA" id="ARBA00022692"/>
    </source>
</evidence>
<dbReference type="GO" id="GO:0008137">
    <property type="term" value="F:NADH dehydrogenase (ubiquinone) activity"/>
    <property type="evidence" value="ECO:0007669"/>
    <property type="project" value="InterPro"/>
</dbReference>
<feature type="transmembrane region" description="Helical" evidence="10">
    <location>
        <begin position="76"/>
        <end position="99"/>
    </location>
</feature>
<keyword evidence="4 9" id="KW-0812">Transmembrane</keyword>
<dbReference type="Proteomes" id="UP000183104">
    <property type="component" value="Unassembled WGS sequence"/>
</dbReference>
<dbReference type="GO" id="GO:0016020">
    <property type="term" value="C:membrane"/>
    <property type="evidence" value="ECO:0007669"/>
    <property type="project" value="UniProtKB-SubCell"/>
</dbReference>
<dbReference type="GO" id="GO:0012505">
    <property type="term" value="C:endomembrane system"/>
    <property type="evidence" value="ECO:0007669"/>
    <property type="project" value="UniProtKB-SubCell"/>
</dbReference>
<dbReference type="NCBIfam" id="NF004498">
    <property type="entry name" value="PRK05846.1-1"/>
    <property type="match status" value="1"/>
</dbReference>
<dbReference type="PRINTS" id="PR01437">
    <property type="entry name" value="NUOXDRDTASE4"/>
</dbReference>
<evidence type="ECO:0000256" key="9">
    <source>
        <dbReference type="RuleBase" id="RU000320"/>
    </source>
</evidence>
<evidence type="ECO:0000313" key="13">
    <source>
        <dbReference type="Proteomes" id="UP000183104"/>
    </source>
</evidence>
<dbReference type="PANTHER" id="PTHR43507:SF1">
    <property type="entry name" value="NADH-UBIQUINONE OXIDOREDUCTASE CHAIN 4"/>
    <property type="match status" value="1"/>
</dbReference>
<feature type="transmembrane region" description="Helical" evidence="10">
    <location>
        <begin position="119"/>
        <end position="152"/>
    </location>
</feature>
<evidence type="ECO:0000256" key="8">
    <source>
        <dbReference type="ARBA" id="ARBA00032798"/>
    </source>
</evidence>
<name>A0A1G5HEI2_9GAMM</name>
<reference evidence="13" key="1">
    <citation type="submission" date="2016-10" db="EMBL/GenBank/DDBJ databases">
        <authorList>
            <person name="Varghese N."/>
        </authorList>
    </citation>
    <scope>NUCLEOTIDE SEQUENCE [LARGE SCALE GENOMIC DNA]</scope>
    <source>
        <strain evidence="13">HL 19</strain>
    </source>
</reference>
<evidence type="ECO:0000256" key="6">
    <source>
        <dbReference type="ARBA" id="ARBA00023136"/>
    </source>
</evidence>